<organism evidence="3 4">
    <name type="scientific">candidate division WS6 bacterium OLB20</name>
    <dbReference type="NCBI Taxonomy" id="1617426"/>
    <lineage>
        <taxon>Bacteria</taxon>
        <taxon>Candidatus Dojkabacteria</taxon>
    </lineage>
</organism>
<dbReference type="GO" id="GO:0004452">
    <property type="term" value="F:isopentenyl-diphosphate delta-isomerase activity"/>
    <property type="evidence" value="ECO:0007669"/>
    <property type="project" value="UniProtKB-EC"/>
</dbReference>
<sequence>MSHVLSGMMQKYIFIPMSKDAELLDIVDREGNVIGRATRDEAHANPELIHQVVHCWLFNTDGQVLLQQRSLTKDLGAGMWDVAVGGHLMHGETAVTGLAREMEEELGIVALKARLADTYIAGTDSQTEYIYVFTALLPDDTQLQFDQQEIETIAWFDLTDLYTESMAGRLPVTNWIHDELPGILQTAIADYLTNS</sequence>
<evidence type="ECO:0000313" key="3">
    <source>
        <dbReference type="EMBL" id="KXK27282.1"/>
    </source>
</evidence>
<dbReference type="Pfam" id="PF00293">
    <property type="entry name" value="NUDIX"/>
    <property type="match status" value="1"/>
</dbReference>
<name>A0A136M065_9BACT</name>
<dbReference type="InterPro" id="IPR015797">
    <property type="entry name" value="NUDIX_hydrolase-like_dom_sf"/>
</dbReference>
<dbReference type="GO" id="GO:0016787">
    <property type="term" value="F:hydrolase activity"/>
    <property type="evidence" value="ECO:0007669"/>
    <property type="project" value="UniProtKB-KW"/>
</dbReference>
<dbReference type="Gene3D" id="3.90.79.10">
    <property type="entry name" value="Nucleoside Triphosphate Pyrophosphohydrolase"/>
    <property type="match status" value="1"/>
</dbReference>
<evidence type="ECO:0000313" key="4">
    <source>
        <dbReference type="Proteomes" id="UP000070457"/>
    </source>
</evidence>
<dbReference type="EMBL" id="JYNZ01000002">
    <property type="protein sequence ID" value="KXK27282.1"/>
    <property type="molecule type" value="Genomic_DNA"/>
</dbReference>
<dbReference type="Proteomes" id="UP000070457">
    <property type="component" value="Unassembled WGS sequence"/>
</dbReference>
<dbReference type="EC" id="5.3.3.2" evidence="3"/>
<dbReference type="PANTHER" id="PTHR10885">
    <property type="entry name" value="ISOPENTENYL-DIPHOSPHATE DELTA-ISOMERASE"/>
    <property type="match status" value="1"/>
</dbReference>
<proteinExistence type="predicted"/>
<feature type="domain" description="Nudix hydrolase" evidence="2">
    <location>
        <begin position="48"/>
        <end position="178"/>
    </location>
</feature>
<keyword evidence="3" id="KW-0413">Isomerase</keyword>
<gene>
    <name evidence="3" type="primary">idi_1</name>
    <name evidence="3" type="ORF">TR69_WS6001000156</name>
</gene>
<evidence type="ECO:0000256" key="1">
    <source>
        <dbReference type="ARBA" id="ARBA00022801"/>
    </source>
</evidence>
<keyword evidence="1" id="KW-0378">Hydrolase</keyword>
<dbReference type="PROSITE" id="PS51462">
    <property type="entry name" value="NUDIX"/>
    <property type="match status" value="1"/>
</dbReference>
<accession>A0A136M065</accession>
<dbReference type="InterPro" id="IPR020084">
    <property type="entry name" value="NUDIX_hydrolase_CS"/>
</dbReference>
<evidence type="ECO:0000259" key="2">
    <source>
        <dbReference type="PROSITE" id="PS51462"/>
    </source>
</evidence>
<dbReference type="AlphaFoldDB" id="A0A136M065"/>
<dbReference type="InterPro" id="IPR000086">
    <property type="entry name" value="NUDIX_hydrolase_dom"/>
</dbReference>
<dbReference type="CDD" id="cd04692">
    <property type="entry name" value="NUDIX_Hydrolase"/>
    <property type="match status" value="1"/>
</dbReference>
<comment type="caution">
    <text evidence="3">The sequence shown here is derived from an EMBL/GenBank/DDBJ whole genome shotgun (WGS) entry which is preliminary data.</text>
</comment>
<reference evidence="3 4" key="1">
    <citation type="submission" date="2015-02" db="EMBL/GenBank/DDBJ databases">
        <title>Improved understanding of the partial-nitritation anammox process through 23 genomes representing the majority of the microbial community.</title>
        <authorList>
            <person name="Speth D.R."/>
            <person name="In T Zandt M."/>
            <person name="Guerrero Cruz S."/>
            <person name="Jetten M.S."/>
            <person name="Dutilh B.E."/>
        </authorList>
    </citation>
    <scope>NUCLEOTIDE SEQUENCE [LARGE SCALE GENOMIC DNA]</scope>
    <source>
        <strain evidence="3">OLB20</strain>
    </source>
</reference>
<dbReference type="SUPFAM" id="SSF55811">
    <property type="entry name" value="Nudix"/>
    <property type="match status" value="1"/>
</dbReference>
<dbReference type="PROSITE" id="PS00893">
    <property type="entry name" value="NUDIX_BOX"/>
    <property type="match status" value="1"/>
</dbReference>
<dbReference type="STRING" id="1617426.TR69_WS6001000156"/>
<protein>
    <submittedName>
        <fullName evidence="3">Isopentenyl-diphosphate Delta-isomerase</fullName>
        <ecNumber evidence="3">5.3.3.2</ecNumber>
    </submittedName>
</protein>
<dbReference type="PANTHER" id="PTHR10885:SF0">
    <property type="entry name" value="ISOPENTENYL-DIPHOSPHATE DELTA-ISOMERASE"/>
    <property type="match status" value="1"/>
</dbReference>